<accession>A0A9W5YMN6</accession>
<keyword evidence="4" id="KW-0560">Oxidoreductase</keyword>
<keyword evidence="6" id="KW-0503">Monooxygenase</keyword>
<dbReference type="GO" id="GO:0004497">
    <property type="term" value="F:monooxygenase activity"/>
    <property type="evidence" value="ECO:0007669"/>
    <property type="project" value="UniProtKB-KW"/>
</dbReference>
<comment type="caution">
    <text evidence="7">The sequence shown here is derived from an EMBL/GenBank/DDBJ whole genome shotgun (WGS) entry which is preliminary data.</text>
</comment>
<reference evidence="7" key="1">
    <citation type="submission" date="2022-07" db="EMBL/GenBank/DDBJ databases">
        <title>Taxonomy of Aspergillus series Nigri: significant species reduction supported by multi-species coalescent approaches.</title>
        <authorList>
            <person name="Bian C."/>
            <person name="Kusuya Y."/>
            <person name="Sklenar F."/>
            <person name="D'hooge E."/>
            <person name="Yaguchi T."/>
            <person name="Takahashi H."/>
            <person name="Hubka V."/>
        </authorList>
    </citation>
    <scope>NUCLEOTIDE SEQUENCE</scope>
    <source>
        <strain evidence="7">CBS 733.88</strain>
    </source>
</reference>
<dbReference type="InterPro" id="IPR002401">
    <property type="entry name" value="Cyt_P450_E_grp-I"/>
</dbReference>
<sequence length="350" mass="40306">MAPVYQGEVMDSMFTARDPVYHKHLKSSVSQIFSMTNMKNFEVYADECTQIFMDAMVDLEGQSLDFSNWLQWYAFDVISAITFQRRFGFMEQRRDVDGMIGKIDTGLQYVKILGQLPFLIPLLRAALLNRHFQRLNLLPDTLDRFMKITEEEIDRYEHSGENRKAGRTDFLAQLRVKEERSGKISHRDMMNHLSNNLLAGSDTTAISLRAMIYYIVQTPHVYDKLQREIDEADRQGLLSKFITYEECLKLPYLQATMKEAMRLHPGVGFPLERYVPPPGAEICGHRLPGGTNVSISAPVIHQLQDIYGEDADSFRPERWLEASPEALKAMDRYFLSVSQVIAALIPMNYD</sequence>
<dbReference type="InterPro" id="IPR050121">
    <property type="entry name" value="Cytochrome_P450_monoxygenase"/>
</dbReference>
<evidence type="ECO:0000313" key="8">
    <source>
        <dbReference type="Proteomes" id="UP001143548"/>
    </source>
</evidence>
<evidence type="ECO:0000313" key="7">
    <source>
        <dbReference type="EMBL" id="GKZ18421.1"/>
    </source>
</evidence>
<keyword evidence="5" id="KW-0408">Iron</keyword>
<evidence type="ECO:0000256" key="3">
    <source>
        <dbReference type="ARBA" id="ARBA00022723"/>
    </source>
</evidence>
<evidence type="ECO:0000256" key="4">
    <source>
        <dbReference type="ARBA" id="ARBA00023002"/>
    </source>
</evidence>
<dbReference type="PANTHER" id="PTHR24305:SF232">
    <property type="entry name" value="P450, PUTATIVE (EUROFUNG)-RELATED"/>
    <property type="match status" value="1"/>
</dbReference>
<dbReference type="CDD" id="cd11060">
    <property type="entry name" value="CYP57A1-like"/>
    <property type="match status" value="1"/>
</dbReference>
<evidence type="ECO:0000256" key="1">
    <source>
        <dbReference type="ARBA" id="ARBA00001971"/>
    </source>
</evidence>
<gene>
    <name evidence="7" type="ORF">AbraCBS73388_000991</name>
</gene>
<evidence type="ECO:0000256" key="5">
    <source>
        <dbReference type="ARBA" id="ARBA00023004"/>
    </source>
</evidence>
<dbReference type="InterPro" id="IPR036396">
    <property type="entry name" value="Cyt_P450_sf"/>
</dbReference>
<name>A0A9W5YMN6_9EURO</name>
<dbReference type="PRINTS" id="PR00463">
    <property type="entry name" value="EP450I"/>
</dbReference>
<protein>
    <submittedName>
        <fullName evidence="7">Uncharacterized protein</fullName>
    </submittedName>
</protein>
<organism evidence="7 8">
    <name type="scientific">Aspergillus brasiliensis</name>
    <dbReference type="NCBI Taxonomy" id="319629"/>
    <lineage>
        <taxon>Eukaryota</taxon>
        <taxon>Fungi</taxon>
        <taxon>Dikarya</taxon>
        <taxon>Ascomycota</taxon>
        <taxon>Pezizomycotina</taxon>
        <taxon>Eurotiomycetes</taxon>
        <taxon>Eurotiomycetidae</taxon>
        <taxon>Eurotiales</taxon>
        <taxon>Aspergillaceae</taxon>
        <taxon>Aspergillus</taxon>
        <taxon>Aspergillus subgen. Circumdati</taxon>
    </lineage>
</organism>
<dbReference type="GO" id="GO:0016705">
    <property type="term" value="F:oxidoreductase activity, acting on paired donors, with incorporation or reduction of molecular oxygen"/>
    <property type="evidence" value="ECO:0007669"/>
    <property type="project" value="InterPro"/>
</dbReference>
<comment type="similarity">
    <text evidence="2">Belongs to the cytochrome P450 family.</text>
</comment>
<keyword evidence="3" id="KW-0479">Metal-binding</keyword>
<dbReference type="Proteomes" id="UP001143548">
    <property type="component" value="Unassembled WGS sequence"/>
</dbReference>
<dbReference type="AlphaFoldDB" id="A0A9W5YMN6"/>
<dbReference type="GO" id="GO:0005506">
    <property type="term" value="F:iron ion binding"/>
    <property type="evidence" value="ECO:0007669"/>
    <property type="project" value="InterPro"/>
</dbReference>
<dbReference type="SUPFAM" id="SSF48264">
    <property type="entry name" value="Cytochrome P450"/>
    <property type="match status" value="1"/>
</dbReference>
<evidence type="ECO:0000256" key="2">
    <source>
        <dbReference type="ARBA" id="ARBA00010617"/>
    </source>
</evidence>
<dbReference type="Gene3D" id="1.10.630.10">
    <property type="entry name" value="Cytochrome P450"/>
    <property type="match status" value="1"/>
</dbReference>
<dbReference type="InterPro" id="IPR001128">
    <property type="entry name" value="Cyt_P450"/>
</dbReference>
<dbReference type="Pfam" id="PF00067">
    <property type="entry name" value="p450"/>
    <property type="match status" value="1"/>
</dbReference>
<dbReference type="PANTHER" id="PTHR24305">
    <property type="entry name" value="CYTOCHROME P450"/>
    <property type="match status" value="1"/>
</dbReference>
<proteinExistence type="inferred from homology"/>
<comment type="cofactor">
    <cofactor evidence="1">
        <name>heme</name>
        <dbReference type="ChEBI" id="CHEBI:30413"/>
    </cofactor>
</comment>
<dbReference type="EMBL" id="BROQ01000011">
    <property type="protein sequence ID" value="GKZ18421.1"/>
    <property type="molecule type" value="Genomic_DNA"/>
</dbReference>
<dbReference type="GO" id="GO:0020037">
    <property type="term" value="F:heme binding"/>
    <property type="evidence" value="ECO:0007669"/>
    <property type="project" value="InterPro"/>
</dbReference>
<evidence type="ECO:0000256" key="6">
    <source>
        <dbReference type="ARBA" id="ARBA00023033"/>
    </source>
</evidence>